<keyword evidence="6" id="KW-0227">DNA damage</keyword>
<dbReference type="Pfam" id="PF16124">
    <property type="entry name" value="RecQ_Zn_bind"/>
    <property type="match status" value="1"/>
</dbReference>
<evidence type="ECO:0000256" key="5">
    <source>
        <dbReference type="ARBA" id="ARBA00022741"/>
    </source>
</evidence>
<dbReference type="EC" id="5.6.2.4" evidence="16"/>
<dbReference type="Gene3D" id="1.10.150.80">
    <property type="entry name" value="HRDC domain"/>
    <property type="match status" value="1"/>
</dbReference>
<dbReference type="NCBIfam" id="TIGR00614">
    <property type="entry name" value="recQ_fam"/>
    <property type="match status" value="1"/>
</dbReference>
<feature type="region of interest" description="Disordered" evidence="17">
    <location>
        <begin position="609"/>
        <end position="650"/>
    </location>
</feature>
<keyword evidence="14" id="KW-0413">Isomerase</keyword>
<evidence type="ECO:0000256" key="3">
    <source>
        <dbReference type="ARBA" id="ARBA00005446"/>
    </source>
</evidence>
<comment type="similarity">
    <text evidence="3">Belongs to the helicase family. RecQ subfamily.</text>
</comment>
<dbReference type="Pfam" id="PF00570">
    <property type="entry name" value="HRDC"/>
    <property type="match status" value="1"/>
</dbReference>
<dbReference type="GO" id="GO:0005737">
    <property type="term" value="C:cytoplasm"/>
    <property type="evidence" value="ECO:0007669"/>
    <property type="project" value="TreeGrafter"/>
</dbReference>
<dbReference type="InterPro" id="IPR010997">
    <property type="entry name" value="HRDC-like_sf"/>
</dbReference>
<dbReference type="GO" id="GO:0030894">
    <property type="term" value="C:replisome"/>
    <property type="evidence" value="ECO:0007669"/>
    <property type="project" value="TreeGrafter"/>
</dbReference>
<evidence type="ECO:0000256" key="11">
    <source>
        <dbReference type="ARBA" id="ARBA00023125"/>
    </source>
</evidence>
<dbReference type="GO" id="GO:0043138">
    <property type="term" value="F:3'-5' DNA helicase activity"/>
    <property type="evidence" value="ECO:0007669"/>
    <property type="project" value="UniProtKB-EC"/>
</dbReference>
<dbReference type="Gene3D" id="1.10.10.1390">
    <property type="entry name" value="ATP-dependent DNA helicase RecQ"/>
    <property type="match status" value="1"/>
</dbReference>
<keyword evidence="9" id="KW-0862">Zinc</keyword>
<evidence type="ECO:0000256" key="9">
    <source>
        <dbReference type="ARBA" id="ARBA00022833"/>
    </source>
</evidence>
<dbReference type="InterPro" id="IPR001650">
    <property type="entry name" value="Helicase_C-like"/>
</dbReference>
<evidence type="ECO:0000256" key="14">
    <source>
        <dbReference type="ARBA" id="ARBA00023235"/>
    </source>
</evidence>
<comment type="catalytic activity">
    <reaction evidence="15">
        <text>Couples ATP hydrolysis with the unwinding of duplex DNA by translocating in the 3'-5' direction.</text>
        <dbReference type="EC" id="5.6.2.4"/>
    </reaction>
</comment>
<dbReference type="InterPro" id="IPR044876">
    <property type="entry name" value="HRDC_dom_sf"/>
</dbReference>
<dbReference type="PANTHER" id="PTHR13710:SF105">
    <property type="entry name" value="ATP-DEPENDENT DNA HELICASE Q1"/>
    <property type="match status" value="1"/>
</dbReference>
<evidence type="ECO:0000256" key="16">
    <source>
        <dbReference type="NCBIfam" id="TIGR01389"/>
    </source>
</evidence>
<evidence type="ECO:0000256" key="17">
    <source>
        <dbReference type="SAM" id="MobiDB-lite"/>
    </source>
</evidence>
<evidence type="ECO:0000256" key="6">
    <source>
        <dbReference type="ARBA" id="ARBA00022763"/>
    </source>
</evidence>
<dbReference type="AlphaFoldDB" id="A0A977L1G8"/>
<dbReference type="PROSITE" id="PS51194">
    <property type="entry name" value="HELICASE_CTER"/>
    <property type="match status" value="1"/>
</dbReference>
<dbReference type="SMART" id="SM00341">
    <property type="entry name" value="HRDC"/>
    <property type="match status" value="1"/>
</dbReference>
<dbReference type="InterPro" id="IPR006293">
    <property type="entry name" value="DNA_helicase_ATP-dep_RecQ_bac"/>
</dbReference>
<proteinExistence type="inferred from homology"/>
<keyword evidence="11" id="KW-0238">DNA-binding</keyword>
<sequence>MSSAVVTEVNPPSLEQSLKHFFGYESFRTGQRQIIEQALQCQDQLIIMPTGGGKSLCFQLPALLMPGLMIVVSPLIALMQDQVDALLDNGISATFLNSTLTSDVTRQREMAMMRGEIKLLYVAPERLLLEHFLEFLETINLKIGISTFAVDEAHCVSEWGHDFRPEYRQLNKLRDRFPKIPMMALTATATQRVREDIIEQLKLQQPAIHIASFNRPNLYYEVYRENGQRFTQMLKIIRDSKGSGIIYCLSRKTVENVAEKLQRCGINALPYHAGLEDKQRSENQTRFIRDDVQVIVATIAFGMGINKPDVRFVIHYNLPKTLESYYQESGRAGRDGEAANCSLFLNYGDIKSLEYFIEQKPDPNEQRVARQQIRQVVEYAEATECRRTVQLSYFGEFFAGDCGQCDNCLSQNPMENWTIEAMKFLSCVARCQQKYGMNYIIEVLRGTKNHKILERGHDQLSTYGIGKDRSVDEWKNLGRSLLRQGLLDQSEDGYSILRLNERSWEVMKKQRQVEIRVAKTPQKELKSVNLAAEIERRYEQLRRCRKLLADQQSIPPYMIFSDSTLRLMSQQNPQTIEELKRVSGVGDYKLQRYGQAFLNTLALEAKRNEEDGEARKDGEAREELSKKGNTIETRSLVHYPPEKSNGKLGKVRDFQKQEIISSDLTTLNAKRIDLLGKDSENLATNPLPKQELNGSLVLTKTLNKDNFDNFFDPDLSDSLTRTLVLYKKGLDLAAIALARSLKPTTIAEHFVKLIEANHVTNLDSLISPAHQRAILQAIDVVGDERLMPIYEQLKGKYAYEEIKLVRSYWRQNAMEF</sequence>
<keyword evidence="7 21" id="KW-0378">Hydrolase</keyword>
<dbReference type="CDD" id="cd18794">
    <property type="entry name" value="SF2_C_RecQ"/>
    <property type="match status" value="1"/>
</dbReference>
<accession>A0A977L1G8</accession>
<keyword evidence="4" id="KW-0479">Metal-binding</keyword>
<keyword evidence="10" id="KW-0067">ATP-binding</keyword>
<dbReference type="SMART" id="SM00956">
    <property type="entry name" value="RQC"/>
    <property type="match status" value="1"/>
</dbReference>
<dbReference type="InterPro" id="IPR036388">
    <property type="entry name" value="WH-like_DNA-bd_sf"/>
</dbReference>
<dbReference type="NCBIfam" id="TIGR01389">
    <property type="entry name" value="recQ"/>
    <property type="match status" value="1"/>
</dbReference>
<dbReference type="Proteomes" id="UP001065613">
    <property type="component" value="Chromosome"/>
</dbReference>
<dbReference type="GO" id="GO:0006310">
    <property type="term" value="P:DNA recombination"/>
    <property type="evidence" value="ECO:0007669"/>
    <property type="project" value="UniProtKB-UniRule"/>
</dbReference>
<gene>
    <name evidence="21" type="primary">recQ</name>
    <name evidence="21" type="ORF">KA717_15555</name>
</gene>
<feature type="domain" description="Helicase C-terminal" evidence="20">
    <location>
        <begin position="229"/>
        <end position="385"/>
    </location>
</feature>
<evidence type="ECO:0000256" key="2">
    <source>
        <dbReference type="ARBA" id="ARBA00001947"/>
    </source>
</evidence>
<evidence type="ECO:0000259" key="19">
    <source>
        <dbReference type="PROSITE" id="PS51192"/>
    </source>
</evidence>
<dbReference type="GO" id="GO:0009432">
    <property type="term" value="P:SOS response"/>
    <property type="evidence" value="ECO:0007669"/>
    <property type="project" value="UniProtKB-UniRule"/>
</dbReference>
<dbReference type="Gene3D" id="1.10.10.10">
    <property type="entry name" value="Winged helix-like DNA-binding domain superfamily/Winged helix DNA-binding domain"/>
    <property type="match status" value="1"/>
</dbReference>
<comment type="cofactor">
    <cofactor evidence="1">
        <name>Mg(2+)</name>
        <dbReference type="ChEBI" id="CHEBI:18420"/>
    </cofactor>
</comment>
<evidence type="ECO:0000256" key="7">
    <source>
        <dbReference type="ARBA" id="ARBA00022801"/>
    </source>
</evidence>
<reference evidence="21" key="1">
    <citation type="submission" date="2021-04" db="EMBL/GenBank/DDBJ databases">
        <title>Genome sequence of Woronichinia naegeliana from Washington state freshwater lake bloom.</title>
        <authorList>
            <person name="Dreher T.W."/>
        </authorList>
    </citation>
    <scope>NUCLEOTIDE SEQUENCE</scope>
    <source>
        <strain evidence="21">WA131</strain>
    </source>
</reference>
<dbReference type="GO" id="GO:0043590">
    <property type="term" value="C:bacterial nucleoid"/>
    <property type="evidence" value="ECO:0007669"/>
    <property type="project" value="TreeGrafter"/>
</dbReference>
<evidence type="ECO:0000259" key="18">
    <source>
        <dbReference type="PROSITE" id="PS50967"/>
    </source>
</evidence>
<feature type="domain" description="Helicase ATP-binding" evidence="19">
    <location>
        <begin position="35"/>
        <end position="207"/>
    </location>
</feature>
<dbReference type="InterPro" id="IPR014001">
    <property type="entry name" value="Helicase_ATP-bd"/>
</dbReference>
<name>A0A977L1G8_9CYAN</name>
<evidence type="ECO:0000256" key="15">
    <source>
        <dbReference type="ARBA" id="ARBA00034617"/>
    </source>
</evidence>
<evidence type="ECO:0000313" key="21">
    <source>
        <dbReference type="EMBL" id="UXE63839.1"/>
    </source>
</evidence>
<dbReference type="SMART" id="SM00490">
    <property type="entry name" value="HELICc"/>
    <property type="match status" value="1"/>
</dbReference>
<evidence type="ECO:0000256" key="8">
    <source>
        <dbReference type="ARBA" id="ARBA00022806"/>
    </source>
</evidence>
<dbReference type="InterPro" id="IPR002121">
    <property type="entry name" value="HRDC_dom"/>
</dbReference>
<dbReference type="InterPro" id="IPR011545">
    <property type="entry name" value="DEAD/DEAH_box_helicase_dom"/>
</dbReference>
<dbReference type="GO" id="GO:0009378">
    <property type="term" value="F:four-way junction helicase activity"/>
    <property type="evidence" value="ECO:0007669"/>
    <property type="project" value="TreeGrafter"/>
</dbReference>
<dbReference type="PROSITE" id="PS50967">
    <property type="entry name" value="HRDC"/>
    <property type="match status" value="1"/>
</dbReference>
<dbReference type="InterPro" id="IPR029491">
    <property type="entry name" value="Helicase_HTH"/>
</dbReference>
<organism evidence="21">
    <name type="scientific">Woronichinia naegeliana WA131</name>
    <dbReference type="NCBI Taxonomy" id="2824559"/>
    <lineage>
        <taxon>Bacteria</taxon>
        <taxon>Bacillati</taxon>
        <taxon>Cyanobacteriota</taxon>
        <taxon>Cyanophyceae</taxon>
        <taxon>Synechococcales</taxon>
        <taxon>Coelosphaeriaceae</taxon>
        <taxon>Woronichinia</taxon>
    </lineage>
</organism>
<dbReference type="Gene3D" id="3.40.50.300">
    <property type="entry name" value="P-loop containing nucleotide triphosphate hydrolases"/>
    <property type="match status" value="2"/>
</dbReference>
<dbReference type="InterPro" id="IPR032284">
    <property type="entry name" value="RecQ_Zn-bd"/>
</dbReference>
<feature type="compositionally biased region" description="Basic and acidic residues" evidence="17">
    <location>
        <begin position="609"/>
        <end position="626"/>
    </location>
</feature>
<dbReference type="Pfam" id="PF14493">
    <property type="entry name" value="HTH_40"/>
    <property type="match status" value="1"/>
</dbReference>
<evidence type="ECO:0000256" key="13">
    <source>
        <dbReference type="ARBA" id="ARBA00023204"/>
    </source>
</evidence>
<keyword evidence="12" id="KW-0233">DNA recombination</keyword>
<evidence type="ECO:0000256" key="1">
    <source>
        <dbReference type="ARBA" id="ARBA00001946"/>
    </source>
</evidence>
<feature type="domain" description="HRDC" evidence="18">
    <location>
        <begin position="531"/>
        <end position="611"/>
    </location>
</feature>
<dbReference type="KEGG" id="wna:KA717_15555"/>
<dbReference type="CDD" id="cd17920">
    <property type="entry name" value="DEXHc_RecQ"/>
    <property type="match status" value="1"/>
</dbReference>
<dbReference type="GO" id="GO:0016787">
    <property type="term" value="F:hydrolase activity"/>
    <property type="evidence" value="ECO:0007669"/>
    <property type="project" value="UniProtKB-KW"/>
</dbReference>
<keyword evidence="5" id="KW-0547">Nucleotide-binding</keyword>
<dbReference type="GO" id="GO:0005524">
    <property type="term" value="F:ATP binding"/>
    <property type="evidence" value="ECO:0007669"/>
    <property type="project" value="UniProtKB-KW"/>
</dbReference>
<dbReference type="InterPro" id="IPR018982">
    <property type="entry name" value="RQC_domain"/>
</dbReference>
<dbReference type="SUPFAM" id="SSF52540">
    <property type="entry name" value="P-loop containing nucleoside triphosphate hydrolases"/>
    <property type="match status" value="2"/>
</dbReference>
<dbReference type="PROSITE" id="PS51192">
    <property type="entry name" value="HELICASE_ATP_BIND_1"/>
    <property type="match status" value="1"/>
</dbReference>
<evidence type="ECO:0000256" key="4">
    <source>
        <dbReference type="ARBA" id="ARBA00022723"/>
    </source>
</evidence>
<protein>
    <recommendedName>
        <fullName evidence="16">DNA helicase RecQ</fullName>
        <ecNumber evidence="16">5.6.2.4</ecNumber>
    </recommendedName>
</protein>
<keyword evidence="13" id="KW-0234">DNA repair</keyword>
<evidence type="ECO:0000256" key="10">
    <source>
        <dbReference type="ARBA" id="ARBA00022840"/>
    </source>
</evidence>
<keyword evidence="8 21" id="KW-0347">Helicase</keyword>
<dbReference type="SUPFAM" id="SSF47819">
    <property type="entry name" value="HRDC-like"/>
    <property type="match status" value="1"/>
</dbReference>
<comment type="cofactor">
    <cofactor evidence="2">
        <name>Zn(2+)</name>
        <dbReference type="ChEBI" id="CHEBI:29105"/>
    </cofactor>
</comment>
<dbReference type="GO" id="GO:0003677">
    <property type="term" value="F:DNA binding"/>
    <property type="evidence" value="ECO:0007669"/>
    <property type="project" value="UniProtKB-KW"/>
</dbReference>
<dbReference type="InterPro" id="IPR004589">
    <property type="entry name" value="DNA_helicase_ATP-dep_RecQ"/>
</dbReference>
<evidence type="ECO:0000256" key="12">
    <source>
        <dbReference type="ARBA" id="ARBA00023172"/>
    </source>
</evidence>
<dbReference type="SMART" id="SM00487">
    <property type="entry name" value="DEXDc"/>
    <property type="match status" value="1"/>
</dbReference>
<dbReference type="GO" id="GO:0006281">
    <property type="term" value="P:DNA repair"/>
    <property type="evidence" value="ECO:0007669"/>
    <property type="project" value="UniProtKB-KW"/>
</dbReference>
<dbReference type="FunFam" id="3.40.50.300:FF:000296">
    <property type="entry name" value="ATP-dependent DNA helicase RecQ"/>
    <property type="match status" value="1"/>
</dbReference>
<dbReference type="InterPro" id="IPR027417">
    <property type="entry name" value="P-loop_NTPase"/>
</dbReference>
<dbReference type="GO" id="GO:0046872">
    <property type="term" value="F:metal ion binding"/>
    <property type="evidence" value="ECO:0007669"/>
    <property type="project" value="UniProtKB-KW"/>
</dbReference>
<dbReference type="PANTHER" id="PTHR13710">
    <property type="entry name" value="DNA HELICASE RECQ FAMILY MEMBER"/>
    <property type="match status" value="1"/>
</dbReference>
<dbReference type="Pfam" id="PF00270">
    <property type="entry name" value="DEAD"/>
    <property type="match status" value="1"/>
</dbReference>
<dbReference type="Pfam" id="PF09382">
    <property type="entry name" value="RQC"/>
    <property type="match status" value="1"/>
</dbReference>
<dbReference type="FunFam" id="3.40.50.300:FF:000156">
    <property type="entry name" value="ATP-dependent DNA helicase recQ"/>
    <property type="match status" value="1"/>
</dbReference>
<dbReference type="Pfam" id="PF00271">
    <property type="entry name" value="Helicase_C"/>
    <property type="match status" value="1"/>
</dbReference>
<dbReference type="EMBL" id="CP073041">
    <property type="protein sequence ID" value="UXE63839.1"/>
    <property type="molecule type" value="Genomic_DNA"/>
</dbReference>
<feature type="compositionally biased region" description="Basic and acidic residues" evidence="17">
    <location>
        <begin position="640"/>
        <end position="650"/>
    </location>
</feature>
<dbReference type="GO" id="GO:0006260">
    <property type="term" value="P:DNA replication"/>
    <property type="evidence" value="ECO:0007669"/>
    <property type="project" value="InterPro"/>
</dbReference>
<evidence type="ECO:0000259" key="20">
    <source>
        <dbReference type="PROSITE" id="PS51194"/>
    </source>
</evidence>